<reference evidence="2" key="1">
    <citation type="submission" date="2016-10" db="EMBL/GenBank/DDBJ databases">
        <authorList>
            <person name="Varghese N."/>
            <person name="Submissions S."/>
        </authorList>
    </citation>
    <scope>NUCLEOTIDE SEQUENCE [LARGE SCALE GENOMIC DNA]</scope>
    <source>
        <strain evidence="2">CGMCC 1.7655</strain>
    </source>
</reference>
<dbReference type="EMBL" id="FNGE01000010">
    <property type="protein sequence ID" value="SDL41059.1"/>
    <property type="molecule type" value="Genomic_DNA"/>
</dbReference>
<dbReference type="STRING" id="525640.SAMN04487971_11050"/>
<dbReference type="SUPFAM" id="SSF102198">
    <property type="entry name" value="Putative cyclase"/>
    <property type="match status" value="1"/>
</dbReference>
<organism evidence="1 2">
    <name type="scientific">Paracoccus chinensis</name>
    <dbReference type="NCBI Taxonomy" id="525640"/>
    <lineage>
        <taxon>Bacteria</taxon>
        <taxon>Pseudomonadati</taxon>
        <taxon>Pseudomonadota</taxon>
        <taxon>Alphaproteobacteria</taxon>
        <taxon>Rhodobacterales</taxon>
        <taxon>Paracoccaceae</taxon>
        <taxon>Paracoccus</taxon>
    </lineage>
</organism>
<accession>A0A1G9JU61</accession>
<dbReference type="InterPro" id="IPR037175">
    <property type="entry name" value="KFase_sf"/>
</dbReference>
<dbReference type="Proteomes" id="UP000199555">
    <property type="component" value="Unassembled WGS sequence"/>
</dbReference>
<dbReference type="PANTHER" id="PTHR31118:SF12">
    <property type="entry name" value="CYCLASE-LIKE PROTEIN 2"/>
    <property type="match status" value="1"/>
</dbReference>
<evidence type="ECO:0000313" key="1">
    <source>
        <dbReference type="EMBL" id="SDL41059.1"/>
    </source>
</evidence>
<sequence length="271" mass="28212">MCTACLIENVKSHMLSRRRLFSGAAATAAMGVAAGALSARPALAQAKGRVVDLTHAHDSDFPTFDGKPGILYEVDKNFDPDGYHLFKLTIFEHTGTHIDAPLHFAEGGTSVDALPVENLIAPLCILDISARAAEDPNAVVEPADIEAWVSAHGDIPAGACVAMNSGWTARIGDPSWRNLPDGTLAFPGFSKAATDLLAQTGAASIGVDTLSLDPGNSPDFAVHYSWLPSGRFGIEGLANLDQLPASGATIFIGAPKHRGGTGGPARILAMH</sequence>
<keyword evidence="2" id="KW-1185">Reference proteome</keyword>
<dbReference type="GO" id="GO:0019441">
    <property type="term" value="P:L-tryptophan catabolic process to kynurenine"/>
    <property type="evidence" value="ECO:0007669"/>
    <property type="project" value="InterPro"/>
</dbReference>
<evidence type="ECO:0000313" key="2">
    <source>
        <dbReference type="Proteomes" id="UP000199555"/>
    </source>
</evidence>
<dbReference type="GO" id="GO:0004061">
    <property type="term" value="F:arylformamidase activity"/>
    <property type="evidence" value="ECO:0007669"/>
    <property type="project" value="InterPro"/>
</dbReference>
<dbReference type="Gene3D" id="3.50.30.50">
    <property type="entry name" value="Putative cyclase"/>
    <property type="match status" value="1"/>
</dbReference>
<dbReference type="InterPro" id="IPR007325">
    <property type="entry name" value="KFase/CYL"/>
</dbReference>
<dbReference type="RefSeq" id="WP_090756220.1">
    <property type="nucleotide sequence ID" value="NZ_FNGE01000010.1"/>
</dbReference>
<gene>
    <name evidence="1" type="ORF">SAMN04487971_11050</name>
</gene>
<dbReference type="PROSITE" id="PS51318">
    <property type="entry name" value="TAT"/>
    <property type="match status" value="1"/>
</dbReference>
<dbReference type="AlphaFoldDB" id="A0A1G9JU61"/>
<protein>
    <submittedName>
        <fullName evidence="1">Kynurenine formamidase</fullName>
    </submittedName>
</protein>
<dbReference type="InterPro" id="IPR006311">
    <property type="entry name" value="TAT_signal"/>
</dbReference>
<name>A0A1G9JU61_9RHOB</name>
<proteinExistence type="predicted"/>
<dbReference type="OrthoDB" id="9777007at2"/>
<dbReference type="Pfam" id="PF04199">
    <property type="entry name" value="Cyclase"/>
    <property type="match status" value="1"/>
</dbReference>
<dbReference type="PANTHER" id="PTHR31118">
    <property type="entry name" value="CYCLASE-LIKE PROTEIN 2"/>
    <property type="match status" value="1"/>
</dbReference>